<evidence type="ECO:0000256" key="4">
    <source>
        <dbReference type="SAM" id="MobiDB-lite"/>
    </source>
</evidence>
<evidence type="ECO:0000256" key="1">
    <source>
        <dbReference type="ARBA" id="ARBA00022771"/>
    </source>
</evidence>
<dbReference type="PANTHER" id="PTHR23041">
    <property type="entry name" value="RING FINGER DOMAIN-CONTAINING"/>
    <property type="match status" value="1"/>
</dbReference>
<evidence type="ECO:0000259" key="5">
    <source>
        <dbReference type="PROSITE" id="PS50089"/>
    </source>
</evidence>
<feature type="compositionally biased region" description="Acidic residues" evidence="4">
    <location>
        <begin position="183"/>
        <end position="197"/>
    </location>
</feature>
<keyword evidence="7" id="KW-1185">Reference proteome</keyword>
<keyword evidence="1 3" id="KW-0479">Metal-binding</keyword>
<dbReference type="InterPro" id="IPR013083">
    <property type="entry name" value="Znf_RING/FYVE/PHD"/>
</dbReference>
<evidence type="ECO:0000256" key="3">
    <source>
        <dbReference type="PROSITE-ProRule" id="PRU00175"/>
    </source>
</evidence>
<reference evidence="6 7" key="1">
    <citation type="submission" date="2021-06" db="EMBL/GenBank/DDBJ databases">
        <title>Caerostris extrusa draft genome.</title>
        <authorList>
            <person name="Kono N."/>
            <person name="Arakawa K."/>
        </authorList>
    </citation>
    <scope>NUCLEOTIDE SEQUENCE [LARGE SCALE GENOMIC DNA]</scope>
</reference>
<organism evidence="6 7">
    <name type="scientific">Caerostris extrusa</name>
    <name type="common">Bark spider</name>
    <name type="synonym">Caerostris bankana</name>
    <dbReference type="NCBI Taxonomy" id="172846"/>
    <lineage>
        <taxon>Eukaryota</taxon>
        <taxon>Metazoa</taxon>
        <taxon>Ecdysozoa</taxon>
        <taxon>Arthropoda</taxon>
        <taxon>Chelicerata</taxon>
        <taxon>Arachnida</taxon>
        <taxon>Araneae</taxon>
        <taxon>Araneomorphae</taxon>
        <taxon>Entelegynae</taxon>
        <taxon>Araneoidea</taxon>
        <taxon>Araneidae</taxon>
        <taxon>Caerostris</taxon>
    </lineage>
</organism>
<dbReference type="PANTHER" id="PTHR23041:SF78">
    <property type="entry name" value="E3 UBIQUITIN-PROTEIN LIGASE RNF4"/>
    <property type="match status" value="1"/>
</dbReference>
<keyword evidence="2" id="KW-0862">Zinc</keyword>
<feature type="compositionally biased region" description="Basic and acidic residues" evidence="4">
    <location>
        <begin position="10"/>
        <end position="23"/>
    </location>
</feature>
<dbReference type="EMBL" id="BPLR01013812">
    <property type="protein sequence ID" value="GIY63971.1"/>
    <property type="molecule type" value="Genomic_DNA"/>
</dbReference>
<dbReference type="Pfam" id="PF13923">
    <property type="entry name" value="zf-C3HC4_2"/>
    <property type="match status" value="1"/>
</dbReference>
<gene>
    <name evidence="6" type="ORF">CEXT_58791</name>
</gene>
<dbReference type="Proteomes" id="UP001054945">
    <property type="component" value="Unassembled WGS sequence"/>
</dbReference>
<evidence type="ECO:0000313" key="6">
    <source>
        <dbReference type="EMBL" id="GIY63971.1"/>
    </source>
</evidence>
<sequence>MDGDATIENKSIDEESSLTKEEAQSLRDKALELVEKLEQVATYLHEAKETYATEQEQWKNERKEQIEREREMLLECEKLRRQMQTWTELNLVSFPENRPQIIQIPPPVSFPFIQFVYSLAVTSDISETEPAESTADTEENYGPQIIQLSPTEEFPFYPVSVSSFAISSDISEIEPVESTTDTQDLDTEENYEEENMENVENAAEQNQDQPEKDGRRLRSFGIHPTTDPIDDEHASKRRCLTLVECPVCKESLPDLIRSGKVLMAATCGHVFCSNCSMRIWYQHKKRCPKCKTVYKIHKLQPVYL</sequence>
<name>A0AAV4V1F6_CAEEX</name>
<evidence type="ECO:0000313" key="7">
    <source>
        <dbReference type="Proteomes" id="UP001054945"/>
    </source>
</evidence>
<keyword evidence="1 3" id="KW-0863">Zinc-finger</keyword>
<dbReference type="Gene3D" id="3.30.40.10">
    <property type="entry name" value="Zinc/RING finger domain, C3HC4 (zinc finger)"/>
    <property type="match status" value="1"/>
</dbReference>
<feature type="region of interest" description="Disordered" evidence="4">
    <location>
        <begin position="172"/>
        <end position="230"/>
    </location>
</feature>
<dbReference type="PROSITE" id="PS50089">
    <property type="entry name" value="ZF_RING_2"/>
    <property type="match status" value="1"/>
</dbReference>
<evidence type="ECO:0000256" key="2">
    <source>
        <dbReference type="ARBA" id="ARBA00022833"/>
    </source>
</evidence>
<protein>
    <recommendedName>
        <fullName evidence="5">RING-type domain-containing protein</fullName>
    </recommendedName>
</protein>
<accession>A0AAV4V1F6</accession>
<dbReference type="AlphaFoldDB" id="A0AAV4V1F6"/>
<dbReference type="InterPro" id="IPR001841">
    <property type="entry name" value="Znf_RING"/>
</dbReference>
<dbReference type="SUPFAM" id="SSF57850">
    <property type="entry name" value="RING/U-box"/>
    <property type="match status" value="1"/>
</dbReference>
<comment type="caution">
    <text evidence="6">The sequence shown here is derived from an EMBL/GenBank/DDBJ whole genome shotgun (WGS) entry which is preliminary data.</text>
</comment>
<dbReference type="SMART" id="SM00184">
    <property type="entry name" value="RING"/>
    <property type="match status" value="1"/>
</dbReference>
<proteinExistence type="predicted"/>
<dbReference type="InterPro" id="IPR047134">
    <property type="entry name" value="RNF4"/>
</dbReference>
<dbReference type="GO" id="GO:0008270">
    <property type="term" value="F:zinc ion binding"/>
    <property type="evidence" value="ECO:0007669"/>
    <property type="project" value="UniProtKB-KW"/>
</dbReference>
<feature type="domain" description="RING-type" evidence="5">
    <location>
        <begin position="245"/>
        <end position="291"/>
    </location>
</feature>
<feature type="region of interest" description="Disordered" evidence="4">
    <location>
        <begin position="1"/>
        <end position="23"/>
    </location>
</feature>